<dbReference type="GO" id="GO:0001181">
    <property type="term" value="F:RNA polymerase I general transcription initiation factor activity"/>
    <property type="evidence" value="ECO:0007669"/>
    <property type="project" value="TreeGrafter"/>
</dbReference>
<evidence type="ECO:0000256" key="1">
    <source>
        <dbReference type="SAM" id="MobiDB-lite"/>
    </source>
</evidence>
<dbReference type="AlphaFoldDB" id="A0A6A7BYR4"/>
<dbReference type="GO" id="GO:0000182">
    <property type="term" value="F:rDNA binding"/>
    <property type="evidence" value="ECO:0007669"/>
    <property type="project" value="TreeGrafter"/>
</dbReference>
<dbReference type="PANTHER" id="PTHR28079:SF1">
    <property type="entry name" value="RNA POLYMERASE I-SPECIFIC TRANSCRIPTION INITIATION FACTOR RRN5"/>
    <property type="match status" value="1"/>
</dbReference>
<keyword evidence="3" id="KW-1185">Reference proteome</keyword>
<dbReference type="EMBL" id="MU005981">
    <property type="protein sequence ID" value="KAF2860506.1"/>
    <property type="molecule type" value="Genomic_DNA"/>
</dbReference>
<gene>
    <name evidence="2" type="ORF">K470DRAFT_70997</name>
</gene>
<dbReference type="GO" id="GO:0042790">
    <property type="term" value="P:nucleolar large rRNA transcription by RNA polymerase I"/>
    <property type="evidence" value="ECO:0007669"/>
    <property type="project" value="InterPro"/>
</dbReference>
<feature type="compositionally biased region" description="Basic and acidic residues" evidence="1">
    <location>
        <begin position="213"/>
        <end position="222"/>
    </location>
</feature>
<dbReference type="GO" id="GO:0000500">
    <property type="term" value="C:RNA polymerase I upstream activating factor complex"/>
    <property type="evidence" value="ECO:0007669"/>
    <property type="project" value="InterPro"/>
</dbReference>
<feature type="region of interest" description="Disordered" evidence="1">
    <location>
        <begin position="170"/>
        <end position="254"/>
    </location>
</feature>
<dbReference type="OrthoDB" id="2240312at2759"/>
<feature type="compositionally biased region" description="Acidic residues" evidence="1">
    <location>
        <begin position="182"/>
        <end position="212"/>
    </location>
</feature>
<proteinExistence type="predicted"/>
<reference evidence="2" key="1">
    <citation type="journal article" date="2020" name="Stud. Mycol.">
        <title>101 Dothideomycetes genomes: a test case for predicting lifestyles and emergence of pathogens.</title>
        <authorList>
            <person name="Haridas S."/>
            <person name="Albert R."/>
            <person name="Binder M."/>
            <person name="Bloem J."/>
            <person name="Labutti K."/>
            <person name="Salamov A."/>
            <person name="Andreopoulos B."/>
            <person name="Baker S."/>
            <person name="Barry K."/>
            <person name="Bills G."/>
            <person name="Bluhm B."/>
            <person name="Cannon C."/>
            <person name="Castanera R."/>
            <person name="Culley D."/>
            <person name="Daum C."/>
            <person name="Ezra D."/>
            <person name="Gonzalez J."/>
            <person name="Henrissat B."/>
            <person name="Kuo A."/>
            <person name="Liang C."/>
            <person name="Lipzen A."/>
            <person name="Lutzoni F."/>
            <person name="Magnuson J."/>
            <person name="Mondo S."/>
            <person name="Nolan M."/>
            <person name="Ohm R."/>
            <person name="Pangilinan J."/>
            <person name="Park H.-J."/>
            <person name="Ramirez L."/>
            <person name="Alfaro M."/>
            <person name="Sun H."/>
            <person name="Tritt A."/>
            <person name="Yoshinaga Y."/>
            <person name="Zwiers L.-H."/>
            <person name="Turgeon B."/>
            <person name="Goodwin S."/>
            <person name="Spatafora J."/>
            <person name="Crous P."/>
            <person name="Grigoriev I."/>
        </authorList>
    </citation>
    <scope>NUCLEOTIDE SEQUENCE</scope>
    <source>
        <strain evidence="2">CBS 480.64</strain>
    </source>
</reference>
<evidence type="ECO:0000313" key="2">
    <source>
        <dbReference type="EMBL" id="KAF2860506.1"/>
    </source>
</evidence>
<dbReference type="GO" id="GO:0006361">
    <property type="term" value="P:transcription initiation at RNA polymerase I promoter"/>
    <property type="evidence" value="ECO:0007669"/>
    <property type="project" value="TreeGrafter"/>
</dbReference>
<name>A0A6A7BYR4_9PEZI</name>
<organism evidence="2 3">
    <name type="scientific">Piedraia hortae CBS 480.64</name>
    <dbReference type="NCBI Taxonomy" id="1314780"/>
    <lineage>
        <taxon>Eukaryota</taxon>
        <taxon>Fungi</taxon>
        <taxon>Dikarya</taxon>
        <taxon>Ascomycota</taxon>
        <taxon>Pezizomycotina</taxon>
        <taxon>Dothideomycetes</taxon>
        <taxon>Dothideomycetidae</taxon>
        <taxon>Capnodiales</taxon>
        <taxon>Piedraiaceae</taxon>
        <taxon>Piedraia</taxon>
    </lineage>
</organism>
<sequence length="401" mass="44717">MPPKEINYLTLLNSIITPKNDNPLGPSLIKGSYWTSSEKDLFFDALRAKRYPKLPTKSPVEVQAYLLLLERGALERDAARQSDIVSLPQNKDAPREIKPASPDRAIAGVGREVQLAVPLSAHPAAAEIGPNCARVLELQADRLARKCFLREVEREREVYGDRYLVTLQSEQNMEGEGRIEVEGDEPEADGECEPDADTGADEDEDENVSVEEDVGRDAHAAEDTPTEEDALREDNADQTASSSPPSPQSSSSLINTPTLLILSSFFMRGSPDDTAPFYLHPNLVNPSISTGPELFRSALDDLENLTINLTRRLVSAILFQTTSRLRSYPMHCKPKECVTRTDVQTAVEICGLGRYAWWRFWVGLARRMGWRVYSRLGYLAQGRRRGDWGIEDEWEEGRGGG</sequence>
<accession>A0A6A7BYR4</accession>
<protein>
    <submittedName>
        <fullName evidence="2">Uncharacterized protein</fullName>
    </submittedName>
</protein>
<dbReference type="Proteomes" id="UP000799421">
    <property type="component" value="Unassembled WGS sequence"/>
</dbReference>
<dbReference type="InterPro" id="IPR039601">
    <property type="entry name" value="Rrn5"/>
</dbReference>
<evidence type="ECO:0000313" key="3">
    <source>
        <dbReference type="Proteomes" id="UP000799421"/>
    </source>
</evidence>
<dbReference type="PANTHER" id="PTHR28079">
    <property type="entry name" value="RNA POLYMERASE I-SPECIFIC TRANSCRIPTION INITIATION FACTOR RRN5"/>
    <property type="match status" value="1"/>
</dbReference>